<accession>A0A9Q3DD90</accession>
<comment type="caution">
    <text evidence="2">The sequence shown here is derived from an EMBL/GenBank/DDBJ whole genome shotgun (WGS) entry which is preliminary data.</text>
</comment>
<feature type="compositionally biased region" description="Pro residues" evidence="1">
    <location>
        <begin position="33"/>
        <end position="43"/>
    </location>
</feature>
<dbReference type="AlphaFoldDB" id="A0A9Q3DD90"/>
<keyword evidence="3" id="KW-1185">Reference proteome</keyword>
<evidence type="ECO:0000313" key="2">
    <source>
        <dbReference type="EMBL" id="MBW0497972.1"/>
    </source>
</evidence>
<organism evidence="2 3">
    <name type="scientific">Austropuccinia psidii MF-1</name>
    <dbReference type="NCBI Taxonomy" id="1389203"/>
    <lineage>
        <taxon>Eukaryota</taxon>
        <taxon>Fungi</taxon>
        <taxon>Dikarya</taxon>
        <taxon>Basidiomycota</taxon>
        <taxon>Pucciniomycotina</taxon>
        <taxon>Pucciniomycetes</taxon>
        <taxon>Pucciniales</taxon>
        <taxon>Sphaerophragmiaceae</taxon>
        <taxon>Austropuccinia</taxon>
    </lineage>
</organism>
<feature type="region of interest" description="Disordered" evidence="1">
    <location>
        <begin position="1"/>
        <end position="66"/>
    </location>
</feature>
<reference evidence="2" key="1">
    <citation type="submission" date="2021-03" db="EMBL/GenBank/DDBJ databases">
        <title>Draft genome sequence of rust myrtle Austropuccinia psidii MF-1, a brazilian biotype.</title>
        <authorList>
            <person name="Quecine M.C."/>
            <person name="Pachon D.M.R."/>
            <person name="Bonatelli M.L."/>
            <person name="Correr F.H."/>
            <person name="Franceschini L.M."/>
            <person name="Leite T.F."/>
            <person name="Margarido G.R.A."/>
            <person name="Almeida C.A."/>
            <person name="Ferrarezi J.A."/>
            <person name="Labate C.A."/>
        </authorList>
    </citation>
    <scope>NUCLEOTIDE SEQUENCE</scope>
    <source>
        <strain evidence="2">MF-1</strain>
    </source>
</reference>
<gene>
    <name evidence="2" type="ORF">O181_037687</name>
</gene>
<proteinExistence type="predicted"/>
<feature type="region of interest" description="Disordered" evidence="1">
    <location>
        <begin position="82"/>
        <end position="119"/>
    </location>
</feature>
<evidence type="ECO:0000313" key="3">
    <source>
        <dbReference type="Proteomes" id="UP000765509"/>
    </source>
</evidence>
<protein>
    <submittedName>
        <fullName evidence="2">Uncharacterized protein</fullName>
    </submittedName>
</protein>
<evidence type="ECO:0000256" key="1">
    <source>
        <dbReference type="SAM" id="MobiDB-lite"/>
    </source>
</evidence>
<name>A0A9Q3DD90_9BASI</name>
<dbReference type="Proteomes" id="UP000765509">
    <property type="component" value="Unassembled WGS sequence"/>
</dbReference>
<feature type="compositionally biased region" description="Pro residues" evidence="1">
    <location>
        <begin position="85"/>
        <end position="103"/>
    </location>
</feature>
<sequence length="137" mass="14640">MPCKQSPRQPTPGPSGTGWSEELFRRSSQNKEPPIPGLSPPSKPPEDVLTGEPEPEGALTQFTEEPFAFPATPCSVIIIYDMPVGSPPSSPVPPPSTPSPDLPPIARKNPPASPPRYQAPLIPMMTLANNSLNCNQH</sequence>
<dbReference type="EMBL" id="AVOT02014494">
    <property type="protein sequence ID" value="MBW0497972.1"/>
    <property type="molecule type" value="Genomic_DNA"/>
</dbReference>